<evidence type="ECO:0000313" key="1">
    <source>
        <dbReference type="EMBL" id="QFG69498.1"/>
    </source>
</evidence>
<reference evidence="1 2" key="1">
    <citation type="submission" date="2019-09" db="EMBL/GenBank/DDBJ databases">
        <title>Serinicoccus pratensis sp. nov., isolated from meadow soil.</title>
        <authorList>
            <person name="Zhang W."/>
        </authorList>
    </citation>
    <scope>NUCLEOTIDE SEQUENCE [LARGE SCALE GENOMIC DNA]</scope>
    <source>
        <strain evidence="1 2">W204</strain>
    </source>
</reference>
<protein>
    <submittedName>
        <fullName evidence="1">GNAT family N-acetyltransferase</fullName>
    </submittedName>
</protein>
<dbReference type="PANTHER" id="PTHR41700">
    <property type="entry name" value="GCN5-RELATED N-ACETYLTRANSFERASE"/>
    <property type="match status" value="1"/>
</dbReference>
<keyword evidence="1" id="KW-0808">Transferase</keyword>
<dbReference type="RefSeq" id="WP_158061872.1">
    <property type="nucleotide sequence ID" value="NZ_CP044427.1"/>
</dbReference>
<name>A0A5J6V6T7_9MICO</name>
<sequence length="297" mass="32802">MRQRPSGIENDEVHHDDDAAQRTHEFVARDAAEQAGVDIREMTTVHDLVAAPKLLGQVWGIGPHDPPPVSQHTLTALVHAGNYVVGAYRAADLVGVSIGFFGTPGLHLFHSHITGVLSGSTGRGLGLALKLHQRSWCLDRGVRLIEWTFDPLVVRNAGFNRNRLGARFVEYLPQFYGEMRDGRNSGQGSDRLLARWHLDEPVPQPDRNPPTGDTTPELLLLDVGDDEYPAIHGPQRVDSEGVLRLRVHPDIEDLRRRSPEAGIAWRGAVRDTLQPLMAEGWQVSAVARDGTYTLTRG</sequence>
<dbReference type="SUPFAM" id="SSF55729">
    <property type="entry name" value="Acyl-CoA N-acyltransferases (Nat)"/>
    <property type="match status" value="1"/>
</dbReference>
<evidence type="ECO:0000313" key="2">
    <source>
        <dbReference type="Proteomes" id="UP000326546"/>
    </source>
</evidence>
<dbReference type="AlphaFoldDB" id="A0A5J6V6T7"/>
<dbReference type="EMBL" id="CP044427">
    <property type="protein sequence ID" value="QFG69498.1"/>
    <property type="molecule type" value="Genomic_DNA"/>
</dbReference>
<dbReference type="PANTHER" id="PTHR41700:SF1">
    <property type="entry name" value="N-ACETYLTRANSFERASE DOMAIN-CONTAINING PROTEIN"/>
    <property type="match status" value="1"/>
</dbReference>
<gene>
    <name evidence="1" type="ORF">FY030_13000</name>
</gene>
<proteinExistence type="predicted"/>
<dbReference type="GO" id="GO:0016740">
    <property type="term" value="F:transferase activity"/>
    <property type="evidence" value="ECO:0007669"/>
    <property type="project" value="UniProtKB-KW"/>
</dbReference>
<dbReference type="OrthoDB" id="9797990at2"/>
<keyword evidence="2" id="KW-1185">Reference proteome</keyword>
<organism evidence="1 2">
    <name type="scientific">Ornithinimicrobium pratense</name>
    <dbReference type="NCBI Taxonomy" id="2593973"/>
    <lineage>
        <taxon>Bacteria</taxon>
        <taxon>Bacillati</taxon>
        <taxon>Actinomycetota</taxon>
        <taxon>Actinomycetes</taxon>
        <taxon>Micrococcales</taxon>
        <taxon>Ornithinimicrobiaceae</taxon>
        <taxon>Ornithinimicrobium</taxon>
    </lineage>
</organism>
<dbReference type="Proteomes" id="UP000326546">
    <property type="component" value="Chromosome"/>
</dbReference>
<dbReference type="InterPro" id="IPR016181">
    <property type="entry name" value="Acyl_CoA_acyltransferase"/>
</dbReference>
<dbReference type="InterPro" id="IPR038764">
    <property type="entry name" value="GNAT_N_AcTrfase_prd"/>
</dbReference>
<accession>A0A5J6V6T7</accession>
<dbReference type="KEGG" id="serw:FY030_13000"/>